<accession>A0A4D6M686</accession>
<gene>
    <name evidence="1" type="ORF">DEO72_LG6g882</name>
</gene>
<keyword evidence="1" id="KW-0645">Protease</keyword>
<protein>
    <submittedName>
        <fullName evidence="1">Carboxypeptidase</fullName>
    </submittedName>
</protein>
<evidence type="ECO:0000313" key="1">
    <source>
        <dbReference type="EMBL" id="QCD96180.1"/>
    </source>
</evidence>
<keyword evidence="1" id="KW-0378">Hydrolase</keyword>
<dbReference type="GO" id="GO:0004180">
    <property type="term" value="F:carboxypeptidase activity"/>
    <property type="evidence" value="ECO:0007669"/>
    <property type="project" value="UniProtKB-KW"/>
</dbReference>
<dbReference type="EMBL" id="CP039350">
    <property type="protein sequence ID" value="QCD96180.1"/>
    <property type="molecule type" value="Genomic_DNA"/>
</dbReference>
<organism evidence="1 2">
    <name type="scientific">Vigna unguiculata</name>
    <name type="common">Cowpea</name>
    <dbReference type="NCBI Taxonomy" id="3917"/>
    <lineage>
        <taxon>Eukaryota</taxon>
        <taxon>Viridiplantae</taxon>
        <taxon>Streptophyta</taxon>
        <taxon>Embryophyta</taxon>
        <taxon>Tracheophyta</taxon>
        <taxon>Spermatophyta</taxon>
        <taxon>Magnoliopsida</taxon>
        <taxon>eudicotyledons</taxon>
        <taxon>Gunneridae</taxon>
        <taxon>Pentapetalae</taxon>
        <taxon>rosids</taxon>
        <taxon>fabids</taxon>
        <taxon>Fabales</taxon>
        <taxon>Fabaceae</taxon>
        <taxon>Papilionoideae</taxon>
        <taxon>50 kb inversion clade</taxon>
        <taxon>NPAAA clade</taxon>
        <taxon>indigoferoid/millettioid clade</taxon>
        <taxon>Phaseoleae</taxon>
        <taxon>Vigna</taxon>
    </lineage>
</organism>
<proteinExistence type="predicted"/>
<name>A0A4D6M686_VIGUN</name>
<sequence length="146" mass="16353">MGAQTLIGEKGGKGGWNKGQEGLTGAMRQSKIVPTTGRWHVGYTHPGCSFTMLCMAVCEEDYACVLSWFSIAQGRTLGMVHRKSGFTQWTTTDDDGDYWFTSLGKTNTVRCSSERNNSDSQQQTMVDSHNIDEEIKINQQRYELEI</sequence>
<reference evidence="1 2" key="1">
    <citation type="submission" date="2019-04" db="EMBL/GenBank/DDBJ databases">
        <title>An improved genome assembly and genetic linkage map for asparagus bean, Vigna unguiculata ssp. sesquipedialis.</title>
        <authorList>
            <person name="Xia Q."/>
            <person name="Zhang R."/>
            <person name="Dong Y."/>
        </authorList>
    </citation>
    <scope>NUCLEOTIDE SEQUENCE [LARGE SCALE GENOMIC DNA]</scope>
    <source>
        <tissue evidence="1">Leaf</tissue>
    </source>
</reference>
<evidence type="ECO:0000313" key="2">
    <source>
        <dbReference type="Proteomes" id="UP000501690"/>
    </source>
</evidence>
<dbReference type="Proteomes" id="UP000501690">
    <property type="component" value="Linkage Group LG6"/>
</dbReference>
<keyword evidence="1" id="KW-0121">Carboxypeptidase</keyword>
<dbReference type="AlphaFoldDB" id="A0A4D6M686"/>
<keyword evidence="2" id="KW-1185">Reference proteome</keyword>